<dbReference type="EMBL" id="PJNI01000002">
    <property type="protein sequence ID" value="PKR81597.1"/>
    <property type="molecule type" value="Genomic_DNA"/>
</dbReference>
<accession>A0A2I0R4U5</accession>
<protein>
    <submittedName>
        <fullName evidence="1">Uncharacterized protein</fullName>
    </submittedName>
</protein>
<sequence length="556" mass="66684">MDVFQNKQYKTSSYVLSAEIKRPYSPSELEIVQDKNTEKPENWVKLEEKLFDRVVQEVKNEVSFFQIQSKAIQYQNKLEESKRIEGQYTRNSMQPKFKSVDIVLLSVMNNCGIYVVNYNFEIYSKVHYEAQRGSIDQYYFIDYKKGTITPFNDTPTLAQQQVLKELTLEKFNRLYLLQTQKINPKDIDRIDEMAKSQIKNFESKLFYKEAIVYPYLAGIVVEFPELSNSSQLFFNYPFRIFLKGEDVEELLRVYTQFKSAFNQPLIAPSEQAIKQLNNDDNFDISRFSVAPKELQLLKYLDFDKTIRRLSINNFYIRDTVIKQQQTKIFYFNKNQQVERREIIDGMGSLYNEKKYSYDAKNRLVMIDESNIDGNFTLFHYQKNRLDYKDNLEFVIERHYDPAVNLEWSQKHYVYHQNYRYAFDVNLVGGFDPNRYIETRNLEENKYCSSYACLLLDENQNILGVKKKKGAPIDILMNDKNQPVEVYRDRDRHHHEFFYDESGRIIEYKATSDHTSETKYTYEYHDDDNKPLTIKEYKRSYSNVNEREYVYEVEFWE</sequence>
<dbReference type="Proteomes" id="UP000236654">
    <property type="component" value="Unassembled WGS sequence"/>
</dbReference>
<proteinExistence type="predicted"/>
<name>A0A2I0R4U5_9FLAO</name>
<comment type="caution">
    <text evidence="1">The sequence shown here is derived from an EMBL/GenBank/DDBJ whole genome shotgun (WGS) entry which is preliminary data.</text>
</comment>
<dbReference type="Gene3D" id="2.180.10.10">
    <property type="entry name" value="RHS repeat-associated core"/>
    <property type="match status" value="1"/>
</dbReference>
<reference evidence="1 2" key="1">
    <citation type="submission" date="2017-12" db="EMBL/GenBank/DDBJ databases">
        <title>The draft genome sequence of Brumimicrobium saltpan LHR20.</title>
        <authorList>
            <person name="Do Z.-J."/>
            <person name="Luo H.-R."/>
        </authorList>
    </citation>
    <scope>NUCLEOTIDE SEQUENCE [LARGE SCALE GENOMIC DNA]</scope>
    <source>
        <strain evidence="1 2">LHR20</strain>
    </source>
</reference>
<dbReference type="AlphaFoldDB" id="A0A2I0R4U5"/>
<gene>
    <name evidence="1" type="ORF">CW751_03470</name>
</gene>
<evidence type="ECO:0000313" key="2">
    <source>
        <dbReference type="Proteomes" id="UP000236654"/>
    </source>
</evidence>
<organism evidence="1 2">
    <name type="scientific">Brumimicrobium salinarum</name>
    <dbReference type="NCBI Taxonomy" id="2058658"/>
    <lineage>
        <taxon>Bacteria</taxon>
        <taxon>Pseudomonadati</taxon>
        <taxon>Bacteroidota</taxon>
        <taxon>Flavobacteriia</taxon>
        <taxon>Flavobacteriales</taxon>
        <taxon>Crocinitomicaceae</taxon>
        <taxon>Brumimicrobium</taxon>
    </lineage>
</organism>
<evidence type="ECO:0000313" key="1">
    <source>
        <dbReference type="EMBL" id="PKR81597.1"/>
    </source>
</evidence>
<keyword evidence="2" id="KW-1185">Reference proteome</keyword>